<dbReference type="SMART" id="SM00739">
    <property type="entry name" value="KOW"/>
    <property type="match status" value="1"/>
</dbReference>
<dbReference type="EMBL" id="KJ025957">
    <property type="protein sequence ID" value="AHY25261.1"/>
    <property type="molecule type" value="Genomic_DNA"/>
</dbReference>
<accession>A0A023W613</accession>
<dbReference type="KEGG" id="vg:19484899"/>
<dbReference type="GeneID" id="19484899"/>
<proteinExistence type="predicted"/>
<dbReference type="RefSeq" id="YP_009030057.1">
    <property type="nucleotide sequence ID" value="NC_024121.1"/>
</dbReference>
<organism evidence="2 3">
    <name type="scientific">Serratia phage PS2</name>
    <dbReference type="NCBI Taxonomy" id="1481112"/>
    <lineage>
        <taxon>Viruses</taxon>
        <taxon>Duplodnaviria</taxon>
        <taxon>Heunggongvirae</taxon>
        <taxon>Uroviricota</taxon>
        <taxon>Caudoviricetes</taxon>
        <taxon>Muldoonvirus</taxon>
        <taxon>Muldoonvirus PS2</taxon>
    </lineage>
</organism>
<protein>
    <recommendedName>
        <fullName evidence="1">KOW domain-containing protein</fullName>
    </recommendedName>
</protein>
<dbReference type="InterPro" id="IPR005824">
    <property type="entry name" value="KOW"/>
</dbReference>
<evidence type="ECO:0000259" key="1">
    <source>
        <dbReference type="SMART" id="SM00739"/>
    </source>
</evidence>
<dbReference type="InterPro" id="IPR008991">
    <property type="entry name" value="Translation_prot_SH3-like_sf"/>
</dbReference>
<gene>
    <name evidence="2" type="ORF">PS2_010</name>
</gene>
<dbReference type="SUPFAM" id="SSF50104">
    <property type="entry name" value="Translation proteins SH3-like domain"/>
    <property type="match status" value="1"/>
</dbReference>
<dbReference type="Proteomes" id="UP000024445">
    <property type="component" value="Segment"/>
</dbReference>
<keyword evidence="3" id="KW-1185">Reference proteome</keyword>
<sequence>MQNAKFKIGDLVEVIQGKHKGKVGILKYIAKRLKSEPRGRFTTRVFGDFAEVVIELSDGTKIAPQYKFVELAKTTESKGYARGDLVRAQEKFEGKWIKIGAGAPRSAHIRCLATLVYKEEGQIFVNCVHQGSYTVVPLEYVVLCSRPDTRGSSLV</sequence>
<feature type="domain" description="KOW" evidence="1">
    <location>
        <begin position="5"/>
        <end position="32"/>
    </location>
</feature>
<evidence type="ECO:0000313" key="2">
    <source>
        <dbReference type="EMBL" id="AHY25261.1"/>
    </source>
</evidence>
<reference evidence="2 3" key="1">
    <citation type="submission" date="2014-01" db="EMBL/GenBank/DDBJ databases">
        <authorList>
            <person name="Zhang G."/>
            <person name="Jin J."/>
            <person name="Li Z.J."/>
            <person name="Wang S.W."/>
            <person name="Chen S.J."/>
            <person name="Wang S.M."/>
            <person name="Wang X.T."/>
            <person name="Li Y.H."/>
            <person name="Wang J."/>
            <person name="Yang C.K."/>
            <person name="Wang L."/>
        </authorList>
    </citation>
    <scope>NUCLEOTIDE SEQUENCE [LARGE SCALE GENOMIC DNA]</scope>
</reference>
<evidence type="ECO:0000313" key="3">
    <source>
        <dbReference type="Proteomes" id="UP000024445"/>
    </source>
</evidence>
<dbReference type="Pfam" id="PF00467">
    <property type="entry name" value="KOW"/>
    <property type="match status" value="1"/>
</dbReference>
<name>A0A023W613_9CAUD</name>